<sequence length="221" mass="23311">MIHVILLRITSSAKSLCSKLRVPDASPTETHHSAYRRNFSSLVSVARTSSLPISSHSLIPPPTIITPFQSRAIHLCIYQKFYSLPPYKMILNQVALLMSIAIFATAMAAEPAGNTPDPSKADPSKADPSKVGPSIDVKSDAKASGPSGGDLKGIDSKGAECTCPPPNPTESVKSPESETPKPPEEGEKTNAASTSMLGLLSQQAQLYLGTSLLAILAAIYV</sequence>
<dbReference type="Proteomes" id="UP001164743">
    <property type="component" value="Chromosome 3A"/>
</dbReference>
<feature type="compositionally biased region" description="Basic and acidic residues" evidence="1">
    <location>
        <begin position="173"/>
        <end position="188"/>
    </location>
</feature>
<accession>A0ABY7CFN3</accession>
<gene>
    <name evidence="2" type="ORF">PtA15_3A870</name>
</gene>
<feature type="compositionally biased region" description="Basic and acidic residues" evidence="1">
    <location>
        <begin position="119"/>
        <end position="128"/>
    </location>
</feature>
<organism evidence="2 3">
    <name type="scientific">Puccinia triticina</name>
    <dbReference type="NCBI Taxonomy" id="208348"/>
    <lineage>
        <taxon>Eukaryota</taxon>
        <taxon>Fungi</taxon>
        <taxon>Dikarya</taxon>
        <taxon>Basidiomycota</taxon>
        <taxon>Pucciniomycotina</taxon>
        <taxon>Pucciniomycetes</taxon>
        <taxon>Pucciniales</taxon>
        <taxon>Pucciniaceae</taxon>
        <taxon>Puccinia</taxon>
    </lineage>
</organism>
<keyword evidence="3" id="KW-1185">Reference proteome</keyword>
<evidence type="ECO:0000313" key="2">
    <source>
        <dbReference type="EMBL" id="WAQ83499.1"/>
    </source>
</evidence>
<feature type="region of interest" description="Disordered" evidence="1">
    <location>
        <begin position="111"/>
        <end position="194"/>
    </location>
</feature>
<dbReference type="RefSeq" id="XP_053019054.1">
    <property type="nucleotide sequence ID" value="XM_053167881.1"/>
</dbReference>
<protein>
    <submittedName>
        <fullName evidence="2">Uncharacterized protein</fullName>
    </submittedName>
</protein>
<evidence type="ECO:0000256" key="1">
    <source>
        <dbReference type="SAM" id="MobiDB-lite"/>
    </source>
</evidence>
<reference evidence="2" key="1">
    <citation type="submission" date="2022-10" db="EMBL/GenBank/DDBJ databases">
        <title>Puccinia triticina Genome sequencing and assembly.</title>
        <authorList>
            <person name="Li C."/>
        </authorList>
    </citation>
    <scope>NUCLEOTIDE SEQUENCE</scope>
    <source>
        <strain evidence="2">Pt15</strain>
    </source>
</reference>
<evidence type="ECO:0000313" key="3">
    <source>
        <dbReference type="Proteomes" id="UP001164743"/>
    </source>
</evidence>
<name>A0ABY7CFN3_9BASI</name>
<proteinExistence type="predicted"/>
<dbReference type="EMBL" id="CP110423">
    <property type="protein sequence ID" value="WAQ83499.1"/>
    <property type="molecule type" value="Genomic_DNA"/>
</dbReference>
<dbReference type="GeneID" id="77808776"/>